<evidence type="ECO:0000259" key="2">
    <source>
        <dbReference type="SMART" id="SM00701"/>
    </source>
</evidence>
<sequence>MDVRVTVEVVTRGQWGAAAPQCRETLKYPAQRVIIHHTALHCGGIQECMDQLIHIQRMHMQDRNFDDIGYNFLIGGDCTVYEGRGWGVVGTHTKGNNHNSLAIAFMGNFNSKKHNIGLSISRSLQCVRHWYQWVMLLLWGFPGTFSPCIYPTWAQRLEGHRMSWGLYAALKHLKFP</sequence>
<reference evidence="3" key="2">
    <citation type="submission" date="2025-09" db="UniProtKB">
        <authorList>
            <consortium name="Ensembl"/>
        </authorList>
    </citation>
    <scope>IDENTIFICATION</scope>
</reference>
<name>A0A8C7J5T8_ONCKI</name>
<dbReference type="InterPro" id="IPR002502">
    <property type="entry name" value="Amidase_domain"/>
</dbReference>
<dbReference type="AlphaFoldDB" id="A0A8C7J5T8"/>
<organism evidence="3 4">
    <name type="scientific">Oncorhynchus kisutch</name>
    <name type="common">Coho salmon</name>
    <name type="synonym">Salmo kisutch</name>
    <dbReference type="NCBI Taxonomy" id="8019"/>
    <lineage>
        <taxon>Eukaryota</taxon>
        <taxon>Metazoa</taxon>
        <taxon>Chordata</taxon>
        <taxon>Craniata</taxon>
        <taxon>Vertebrata</taxon>
        <taxon>Euteleostomi</taxon>
        <taxon>Actinopterygii</taxon>
        <taxon>Neopterygii</taxon>
        <taxon>Teleostei</taxon>
        <taxon>Protacanthopterygii</taxon>
        <taxon>Salmoniformes</taxon>
        <taxon>Salmonidae</taxon>
        <taxon>Salmoninae</taxon>
        <taxon>Oncorhynchus</taxon>
    </lineage>
</organism>
<dbReference type="SMART" id="SM00701">
    <property type="entry name" value="PGRP"/>
    <property type="match status" value="1"/>
</dbReference>
<dbReference type="InterPro" id="IPR006619">
    <property type="entry name" value="PGRP_domain_met/bac"/>
</dbReference>
<dbReference type="Pfam" id="PF01510">
    <property type="entry name" value="Amidase_2"/>
    <property type="match status" value="1"/>
</dbReference>
<gene>
    <name evidence="3" type="primary">LOC109904944</name>
</gene>
<dbReference type="GO" id="GO:0008745">
    <property type="term" value="F:N-acetylmuramoyl-L-alanine amidase activity"/>
    <property type="evidence" value="ECO:0007669"/>
    <property type="project" value="InterPro"/>
</dbReference>
<dbReference type="Gene3D" id="3.40.80.10">
    <property type="entry name" value="Peptidoglycan recognition protein-like"/>
    <property type="match status" value="1"/>
</dbReference>
<evidence type="ECO:0000313" key="4">
    <source>
        <dbReference type="Proteomes" id="UP000694557"/>
    </source>
</evidence>
<dbReference type="CDD" id="cd06583">
    <property type="entry name" value="PGRP"/>
    <property type="match status" value="1"/>
</dbReference>
<dbReference type="PANTHER" id="PTHR11022">
    <property type="entry name" value="PEPTIDOGLYCAN RECOGNITION PROTEIN"/>
    <property type="match status" value="1"/>
</dbReference>
<evidence type="ECO:0000256" key="1">
    <source>
        <dbReference type="ARBA" id="ARBA00007553"/>
    </source>
</evidence>
<dbReference type="Proteomes" id="UP000694557">
    <property type="component" value="Unassembled WGS sequence"/>
</dbReference>
<dbReference type="PANTHER" id="PTHR11022:SF12">
    <property type="entry name" value="PEPTIDOGLYCAN RECOGNITION PROTEIN 3"/>
    <property type="match status" value="1"/>
</dbReference>
<evidence type="ECO:0000313" key="3">
    <source>
        <dbReference type="Ensembl" id="ENSOKIP00005082527.1"/>
    </source>
</evidence>
<comment type="similarity">
    <text evidence="1">Belongs to the N-acetylmuramoyl-L-alanine amidase 2 family.</text>
</comment>
<protein>
    <submittedName>
        <fullName evidence="3">Peptidoglycan recognition protein 5</fullName>
    </submittedName>
</protein>
<dbReference type="Ensembl" id="ENSOKIT00005088085.1">
    <property type="protein sequence ID" value="ENSOKIP00005082527.1"/>
    <property type="gene ID" value="ENSOKIG00005035737.1"/>
</dbReference>
<feature type="domain" description="Peptidoglycan recognition protein family" evidence="2">
    <location>
        <begin position="7"/>
        <end position="129"/>
    </location>
</feature>
<dbReference type="GO" id="GO:0008270">
    <property type="term" value="F:zinc ion binding"/>
    <property type="evidence" value="ECO:0007669"/>
    <property type="project" value="InterPro"/>
</dbReference>
<accession>A0A8C7J5T8</accession>
<dbReference type="InterPro" id="IPR015510">
    <property type="entry name" value="PGRP"/>
</dbReference>
<proteinExistence type="inferred from homology"/>
<dbReference type="SUPFAM" id="SSF55846">
    <property type="entry name" value="N-acetylmuramoyl-L-alanine amidase-like"/>
    <property type="match status" value="1"/>
</dbReference>
<dbReference type="InterPro" id="IPR036505">
    <property type="entry name" value="Amidase/PGRP_sf"/>
</dbReference>
<dbReference type="GeneTree" id="ENSGT00940000161006"/>
<reference evidence="3" key="1">
    <citation type="submission" date="2025-08" db="UniProtKB">
        <authorList>
            <consortium name="Ensembl"/>
        </authorList>
    </citation>
    <scope>IDENTIFICATION</scope>
</reference>
<dbReference type="GO" id="GO:0009253">
    <property type="term" value="P:peptidoglycan catabolic process"/>
    <property type="evidence" value="ECO:0007669"/>
    <property type="project" value="InterPro"/>
</dbReference>
<keyword evidence="4" id="KW-1185">Reference proteome</keyword>